<keyword evidence="2" id="KW-1185">Reference proteome</keyword>
<dbReference type="OrthoDB" id="2374553at2"/>
<name>T0BXZ8_ALIAG</name>
<proteinExistence type="predicted"/>
<dbReference type="EMBL" id="CP080467">
    <property type="protein sequence ID" value="UNO47337.1"/>
    <property type="molecule type" value="Genomic_DNA"/>
</dbReference>
<accession>T0BXZ8</accession>
<organism evidence="1 2">
    <name type="scientific">Alicyclobacillus acidoterrestris (strain ATCC 49025 / DSM 3922 / CIP 106132 / NCIMB 13137 / GD3B)</name>
    <dbReference type="NCBI Taxonomy" id="1356854"/>
    <lineage>
        <taxon>Bacteria</taxon>
        <taxon>Bacillati</taxon>
        <taxon>Bacillota</taxon>
        <taxon>Bacilli</taxon>
        <taxon>Bacillales</taxon>
        <taxon>Alicyclobacillaceae</taxon>
        <taxon>Alicyclobacillus</taxon>
    </lineage>
</organism>
<dbReference type="STRING" id="1356854.N007_08450"/>
<dbReference type="AlphaFoldDB" id="T0BXZ8"/>
<reference evidence="2" key="1">
    <citation type="journal article" date="2022" name="G3 (Bethesda)">
        <title>Unveiling the complete genome sequence of Alicyclobacillus acidoterrestris DSM 3922T, a taint-producing strain.</title>
        <authorList>
            <person name="Leonardo I.C."/>
            <person name="Barreto Crespo M.T."/>
            <person name="Gaspar F.B."/>
        </authorList>
    </citation>
    <scope>NUCLEOTIDE SEQUENCE [LARGE SCALE GENOMIC DNA]</scope>
    <source>
        <strain evidence="2">DSM 3922</strain>
    </source>
</reference>
<gene>
    <name evidence="1" type="ORF">K1I37_11415</name>
</gene>
<dbReference type="KEGG" id="aaco:K1I37_11415"/>
<dbReference type="Proteomes" id="UP000829401">
    <property type="component" value="Chromosome"/>
</dbReference>
<dbReference type="RefSeq" id="WP_021296753.1">
    <property type="nucleotide sequence ID" value="NZ_AURB01000134.1"/>
</dbReference>
<accession>A0A9E6ZDP9</accession>
<sequence>MKTWKIWAITVPIILLMLCCAVIAWLWQNVSTNWAPEEQAAQYVLDHTPIDHIDSYQVFTASGLEDVFLGTDTFGHKWYAFYIPAKHTAYSVGVDELVSAKKVEQSLLQDNIHTDTYSIGYVTGEASKALSAESSTNVVYEVRGRENGKTIFVYVDATSGHILWRYQLSA</sequence>
<protein>
    <submittedName>
        <fullName evidence="1">PepSY domain-containing protein</fullName>
    </submittedName>
</protein>
<evidence type="ECO:0000313" key="2">
    <source>
        <dbReference type="Proteomes" id="UP000829401"/>
    </source>
</evidence>
<dbReference type="eggNOG" id="COG5353">
    <property type="taxonomic scope" value="Bacteria"/>
</dbReference>
<evidence type="ECO:0000313" key="1">
    <source>
        <dbReference type="EMBL" id="UNO47337.1"/>
    </source>
</evidence>